<evidence type="ECO:0000259" key="1">
    <source>
        <dbReference type="SMART" id="SM00849"/>
    </source>
</evidence>
<name>A0A369T5X7_9PROT</name>
<keyword evidence="3" id="KW-1185">Reference proteome</keyword>
<protein>
    <submittedName>
        <fullName evidence="2">MBL fold metallo-hydrolase</fullName>
    </submittedName>
</protein>
<comment type="caution">
    <text evidence="2">The sequence shown here is derived from an EMBL/GenBank/DDBJ whole genome shotgun (WGS) entry which is preliminary data.</text>
</comment>
<evidence type="ECO:0000313" key="3">
    <source>
        <dbReference type="Proteomes" id="UP000253941"/>
    </source>
</evidence>
<dbReference type="Proteomes" id="UP000253941">
    <property type="component" value="Unassembled WGS sequence"/>
</dbReference>
<dbReference type="InterPro" id="IPR001279">
    <property type="entry name" value="Metallo-B-lactamas"/>
</dbReference>
<dbReference type="Gene3D" id="3.60.15.10">
    <property type="entry name" value="Ribonuclease Z/Hydroxyacylglutathione hydrolase-like"/>
    <property type="match status" value="1"/>
</dbReference>
<gene>
    <name evidence="2" type="ORF">DRB17_16825</name>
</gene>
<dbReference type="GO" id="GO:0042781">
    <property type="term" value="F:3'-tRNA processing endoribonuclease activity"/>
    <property type="evidence" value="ECO:0007669"/>
    <property type="project" value="TreeGrafter"/>
</dbReference>
<reference evidence="2 3" key="1">
    <citation type="submission" date="2018-07" db="EMBL/GenBank/DDBJ databases">
        <title>Venubactetium sediminum gen. nov., sp. nov., isolated from a marine solar saltern.</title>
        <authorList>
            <person name="Wang S."/>
        </authorList>
    </citation>
    <scope>NUCLEOTIDE SEQUENCE [LARGE SCALE GENOMIC DNA]</scope>
    <source>
        <strain evidence="2 3">WD2A32</strain>
    </source>
</reference>
<sequence length="242" mass="27021">MRITILGSGDAFGSGGRFNTCFHMETGGKQLLMDCGASSMIAMRRYGVDPNAIDGILITHLHGDHFGGLPFFLLYEQFESERDRPLTLAGPPGLWERTKEAVRVFFCGVDLEWRFPIDVIELQPGKSDDVLGLSVEPFPVVHGPPNCYALRVGDGERVFTYSGDTAWTDTLVDAARDADLFIMECYAPAGENERHSDWETLQKQLPRVSARRILLTHMNEDMLARRGEIPLETLEDGMVLDV</sequence>
<organism evidence="2 3">
    <name type="scientific">Ferruginivarius sediminum</name>
    <dbReference type="NCBI Taxonomy" id="2661937"/>
    <lineage>
        <taxon>Bacteria</taxon>
        <taxon>Pseudomonadati</taxon>
        <taxon>Pseudomonadota</taxon>
        <taxon>Alphaproteobacteria</taxon>
        <taxon>Rhodospirillales</taxon>
        <taxon>Rhodospirillaceae</taxon>
        <taxon>Ferruginivarius</taxon>
    </lineage>
</organism>
<dbReference type="InterPro" id="IPR036866">
    <property type="entry name" value="RibonucZ/Hydroxyglut_hydro"/>
</dbReference>
<dbReference type="CDD" id="cd07740">
    <property type="entry name" value="metallo-hydrolase-like_MBL-fold"/>
    <property type="match status" value="1"/>
</dbReference>
<dbReference type="AlphaFoldDB" id="A0A369T5X7"/>
<dbReference type="SUPFAM" id="SSF56281">
    <property type="entry name" value="Metallo-hydrolase/oxidoreductase"/>
    <property type="match status" value="1"/>
</dbReference>
<keyword evidence="2" id="KW-0378">Hydrolase</keyword>
<proteinExistence type="predicted"/>
<evidence type="ECO:0000313" key="2">
    <source>
        <dbReference type="EMBL" id="RDD60723.1"/>
    </source>
</evidence>
<accession>A0A369T5X7</accession>
<dbReference type="SMART" id="SM00849">
    <property type="entry name" value="Lactamase_B"/>
    <property type="match status" value="1"/>
</dbReference>
<dbReference type="PANTHER" id="PTHR46018:SF7">
    <property type="entry name" value="RIBONUCLEASE Z"/>
    <property type="match status" value="1"/>
</dbReference>
<dbReference type="Pfam" id="PF23023">
    <property type="entry name" value="Anti-Pycsar_Apyc1"/>
    <property type="match status" value="1"/>
</dbReference>
<dbReference type="RefSeq" id="WP_114583386.1">
    <property type="nucleotide sequence ID" value="NZ_QPMH01000021.1"/>
</dbReference>
<feature type="domain" description="Metallo-beta-lactamase" evidence="1">
    <location>
        <begin position="18"/>
        <end position="217"/>
    </location>
</feature>
<dbReference type="PANTHER" id="PTHR46018">
    <property type="entry name" value="ZINC PHOSPHODIESTERASE ELAC PROTEIN 1"/>
    <property type="match status" value="1"/>
</dbReference>
<dbReference type="EMBL" id="QPMH01000021">
    <property type="protein sequence ID" value="RDD60723.1"/>
    <property type="molecule type" value="Genomic_DNA"/>
</dbReference>